<evidence type="ECO:0000256" key="1">
    <source>
        <dbReference type="ARBA" id="ARBA00008455"/>
    </source>
</evidence>
<comment type="similarity">
    <text evidence="1">Belongs to the peptidase C1 family.</text>
</comment>
<feature type="chain" id="PRO_5043361578" description="Cathepsin L" evidence="7">
    <location>
        <begin position="17"/>
        <end position="340"/>
    </location>
</feature>
<evidence type="ECO:0000313" key="11">
    <source>
        <dbReference type="Proteomes" id="UP001075354"/>
    </source>
</evidence>
<dbReference type="InterPro" id="IPR013201">
    <property type="entry name" value="Prot_inhib_I29"/>
</dbReference>
<protein>
    <recommendedName>
        <fullName evidence="12">Cathepsin L</fullName>
    </recommendedName>
</protein>
<proteinExistence type="inferred from homology"/>
<sequence length="340" mass="37503">MKLLIVLSAVLASACAISFFDLVLEEWGTYKLTHGKKYDSDVVEKLRMKIFMENKHKIAKHNAKFARGEVSYKLGLNKYADMLPHEFASSMNGFNRTARMGLVKGVQEKRVGATFIDPANVEIPKSVDWREKGAVTPVKDQGHCGSCWSFSATGALEGQHFRKTGVLVSLSEQNLIDCSGKYGNQGCNGGLMDNAFAYIRDNHGIDTEKSYPYEGEDDKCRYNAKKSGAIDSGMVDIPQGNEEALRRAVATVGPVSIAIDASHESFQFYKEGVYYEPECSAENLDHGVLIVGYGTDEDGSDYWIVKNSWGPSWGEDGFIKMARNRDNHCGVASSASYPLV</sequence>
<dbReference type="SMART" id="SM00645">
    <property type="entry name" value="Pept_C1"/>
    <property type="match status" value="1"/>
</dbReference>
<dbReference type="PROSITE" id="PS51257">
    <property type="entry name" value="PROKAR_LIPOPROTEIN"/>
    <property type="match status" value="1"/>
</dbReference>
<evidence type="ECO:0000256" key="3">
    <source>
        <dbReference type="ARBA" id="ARBA00022801"/>
    </source>
</evidence>
<dbReference type="Pfam" id="PF08246">
    <property type="entry name" value="Inhibitor_I29"/>
    <property type="match status" value="1"/>
</dbReference>
<name>A0AAV7XZ39_9NEOP</name>
<dbReference type="Proteomes" id="UP001075354">
    <property type="component" value="Chromosome 1"/>
</dbReference>
<evidence type="ECO:0000256" key="4">
    <source>
        <dbReference type="ARBA" id="ARBA00022807"/>
    </source>
</evidence>
<feature type="signal peptide" evidence="7">
    <location>
        <begin position="1"/>
        <end position="16"/>
    </location>
</feature>
<dbReference type="InterPro" id="IPR038765">
    <property type="entry name" value="Papain-like_cys_pep_sf"/>
</dbReference>
<dbReference type="InterPro" id="IPR013128">
    <property type="entry name" value="Peptidase_C1A"/>
</dbReference>
<keyword evidence="7" id="KW-0732">Signal</keyword>
<dbReference type="GO" id="GO:0006508">
    <property type="term" value="P:proteolysis"/>
    <property type="evidence" value="ECO:0007669"/>
    <property type="project" value="UniProtKB-KW"/>
</dbReference>
<keyword evidence="11" id="KW-1185">Reference proteome</keyword>
<keyword evidence="2" id="KW-0645">Protease</keyword>
<keyword evidence="5" id="KW-0865">Zymogen</keyword>
<dbReference type="Pfam" id="PF00112">
    <property type="entry name" value="Peptidase_C1"/>
    <property type="match status" value="1"/>
</dbReference>
<evidence type="ECO:0000259" key="8">
    <source>
        <dbReference type="SMART" id="SM00645"/>
    </source>
</evidence>
<evidence type="ECO:0000256" key="5">
    <source>
        <dbReference type="ARBA" id="ARBA00023145"/>
    </source>
</evidence>
<dbReference type="Gene3D" id="3.90.70.10">
    <property type="entry name" value="Cysteine proteinases"/>
    <property type="match status" value="1"/>
</dbReference>
<keyword evidence="4" id="KW-0788">Thiol protease</keyword>
<dbReference type="InterPro" id="IPR039417">
    <property type="entry name" value="Peptidase_C1A_papain-like"/>
</dbReference>
<dbReference type="EMBL" id="JAPTSV010000001">
    <property type="protein sequence ID" value="KAJ1531816.1"/>
    <property type="molecule type" value="Genomic_DNA"/>
</dbReference>
<dbReference type="PROSITE" id="PS00640">
    <property type="entry name" value="THIOL_PROTEASE_ASN"/>
    <property type="match status" value="1"/>
</dbReference>
<organism evidence="10 11">
    <name type="scientific">Megalurothrips usitatus</name>
    <name type="common">bean blossom thrips</name>
    <dbReference type="NCBI Taxonomy" id="439358"/>
    <lineage>
        <taxon>Eukaryota</taxon>
        <taxon>Metazoa</taxon>
        <taxon>Ecdysozoa</taxon>
        <taxon>Arthropoda</taxon>
        <taxon>Hexapoda</taxon>
        <taxon>Insecta</taxon>
        <taxon>Pterygota</taxon>
        <taxon>Neoptera</taxon>
        <taxon>Paraneoptera</taxon>
        <taxon>Thysanoptera</taxon>
        <taxon>Terebrantia</taxon>
        <taxon>Thripoidea</taxon>
        <taxon>Thripidae</taxon>
        <taxon>Megalurothrips</taxon>
    </lineage>
</organism>
<dbReference type="InterPro" id="IPR000169">
    <property type="entry name" value="Pept_cys_AS"/>
</dbReference>
<dbReference type="PRINTS" id="PR00705">
    <property type="entry name" value="PAPAIN"/>
</dbReference>
<dbReference type="PANTHER" id="PTHR12411">
    <property type="entry name" value="CYSTEINE PROTEASE FAMILY C1-RELATED"/>
    <property type="match status" value="1"/>
</dbReference>
<dbReference type="PROSITE" id="PS00139">
    <property type="entry name" value="THIOL_PROTEASE_CYS"/>
    <property type="match status" value="1"/>
</dbReference>
<dbReference type="SUPFAM" id="SSF54001">
    <property type="entry name" value="Cysteine proteinases"/>
    <property type="match status" value="1"/>
</dbReference>
<gene>
    <name evidence="10" type="ORF">ONE63_000470</name>
</gene>
<evidence type="ECO:0000256" key="2">
    <source>
        <dbReference type="ARBA" id="ARBA00022670"/>
    </source>
</evidence>
<dbReference type="InterPro" id="IPR000668">
    <property type="entry name" value="Peptidase_C1A_C"/>
</dbReference>
<comment type="caution">
    <text evidence="10">The sequence shown here is derived from an EMBL/GenBank/DDBJ whole genome shotgun (WGS) entry which is preliminary data.</text>
</comment>
<evidence type="ECO:0000256" key="6">
    <source>
        <dbReference type="ARBA" id="ARBA00023157"/>
    </source>
</evidence>
<evidence type="ECO:0008006" key="12">
    <source>
        <dbReference type="Google" id="ProtNLM"/>
    </source>
</evidence>
<feature type="domain" description="Peptidase C1A papain C-terminal" evidence="8">
    <location>
        <begin position="123"/>
        <end position="339"/>
    </location>
</feature>
<keyword evidence="6" id="KW-1015">Disulfide bond</keyword>
<dbReference type="SMART" id="SM00848">
    <property type="entry name" value="Inhibitor_I29"/>
    <property type="match status" value="1"/>
</dbReference>
<dbReference type="AlphaFoldDB" id="A0AAV7XZ39"/>
<accession>A0AAV7XZ39</accession>
<dbReference type="CDD" id="cd02248">
    <property type="entry name" value="Peptidase_C1A"/>
    <property type="match status" value="1"/>
</dbReference>
<feature type="domain" description="Cathepsin propeptide inhibitor" evidence="9">
    <location>
        <begin position="27"/>
        <end position="87"/>
    </location>
</feature>
<keyword evidence="3" id="KW-0378">Hydrolase</keyword>
<reference evidence="10" key="1">
    <citation type="submission" date="2022-12" db="EMBL/GenBank/DDBJ databases">
        <title>Chromosome-level genome assembly of the bean flower thrips Megalurothrips usitatus.</title>
        <authorList>
            <person name="Ma L."/>
            <person name="Liu Q."/>
            <person name="Li H."/>
            <person name="Cai W."/>
        </authorList>
    </citation>
    <scope>NUCLEOTIDE SEQUENCE</scope>
    <source>
        <strain evidence="10">Cailab_2022a</strain>
    </source>
</reference>
<dbReference type="InterPro" id="IPR025660">
    <property type="entry name" value="Pept_his_AS"/>
</dbReference>
<dbReference type="PROSITE" id="PS00639">
    <property type="entry name" value="THIOL_PROTEASE_HIS"/>
    <property type="match status" value="1"/>
</dbReference>
<dbReference type="GO" id="GO:0008234">
    <property type="term" value="F:cysteine-type peptidase activity"/>
    <property type="evidence" value="ECO:0007669"/>
    <property type="project" value="UniProtKB-KW"/>
</dbReference>
<dbReference type="FunFam" id="3.90.70.10:FF:000006">
    <property type="entry name" value="Cathepsin S"/>
    <property type="match status" value="1"/>
</dbReference>
<dbReference type="InterPro" id="IPR025661">
    <property type="entry name" value="Pept_asp_AS"/>
</dbReference>
<evidence type="ECO:0000313" key="10">
    <source>
        <dbReference type="EMBL" id="KAJ1531816.1"/>
    </source>
</evidence>
<evidence type="ECO:0000256" key="7">
    <source>
        <dbReference type="SAM" id="SignalP"/>
    </source>
</evidence>
<evidence type="ECO:0000259" key="9">
    <source>
        <dbReference type="SMART" id="SM00848"/>
    </source>
</evidence>